<dbReference type="PATRIC" id="fig|1123269.5.peg.240"/>
<accession>W0A267</accession>
<protein>
    <recommendedName>
        <fullName evidence="1">Carboxymuconolactone decarboxylase-like domain-containing protein</fullName>
    </recommendedName>
</protein>
<name>W0A267_9SPHN</name>
<dbReference type="InterPro" id="IPR029032">
    <property type="entry name" value="AhpD-like"/>
</dbReference>
<gene>
    <name evidence="2" type="ORF">NX02_01190</name>
</gene>
<dbReference type="STRING" id="1123269.NX02_01190"/>
<feature type="domain" description="Carboxymuconolactone decarboxylase-like" evidence="1">
    <location>
        <begin position="12"/>
        <end position="93"/>
    </location>
</feature>
<dbReference type="InterPro" id="IPR003779">
    <property type="entry name" value="CMD-like"/>
</dbReference>
<dbReference type="OrthoDB" id="9801997at2"/>
<dbReference type="Gene3D" id="1.20.1290.10">
    <property type="entry name" value="AhpD-like"/>
    <property type="match status" value="1"/>
</dbReference>
<dbReference type="eggNOG" id="COG2128">
    <property type="taxonomic scope" value="Bacteria"/>
</dbReference>
<dbReference type="InterPro" id="IPR004675">
    <property type="entry name" value="AhpD_core"/>
</dbReference>
<dbReference type="AlphaFoldDB" id="W0A267"/>
<reference evidence="2 3" key="1">
    <citation type="submission" date="2013-07" db="EMBL/GenBank/DDBJ databases">
        <title>Completed genome of Sphingomonas sanxanigenens NX02.</title>
        <authorList>
            <person name="Ma T."/>
            <person name="Huang H."/>
            <person name="Wu M."/>
            <person name="Li X."/>
            <person name="Li G."/>
        </authorList>
    </citation>
    <scope>NUCLEOTIDE SEQUENCE [LARGE SCALE GENOMIC DNA]</scope>
    <source>
        <strain evidence="2 3">NX02</strain>
    </source>
</reference>
<dbReference type="SUPFAM" id="SSF69118">
    <property type="entry name" value="AhpD-like"/>
    <property type="match status" value="1"/>
</dbReference>
<organism evidence="2 3">
    <name type="scientific">Sphingomonas sanxanigenens DSM 19645 = NX02</name>
    <dbReference type="NCBI Taxonomy" id="1123269"/>
    <lineage>
        <taxon>Bacteria</taxon>
        <taxon>Pseudomonadati</taxon>
        <taxon>Pseudomonadota</taxon>
        <taxon>Alphaproteobacteria</taxon>
        <taxon>Sphingomonadales</taxon>
        <taxon>Sphingomonadaceae</taxon>
        <taxon>Sphingomonas</taxon>
    </lineage>
</organism>
<dbReference type="RefSeq" id="WP_025290382.1">
    <property type="nucleotide sequence ID" value="NZ_CP006644.1"/>
</dbReference>
<dbReference type="Proteomes" id="UP000018851">
    <property type="component" value="Chromosome"/>
</dbReference>
<dbReference type="HOGENOM" id="CLU_082760_6_2_5"/>
<sequence>MTQRLDTSKTSPEIFKKMVDVSMAVKHGSVEPAILHLAEIRASQINGCAYCLDMHIKEARIGGERELRIHHLPAWRESPLFDARERAALAWTELLTNLPAEGVPDDAFAAARAEFSEQELVDLTFQIMVINAWNRHSIAFSFVPGSTDKLYGLDKANLS</sequence>
<evidence type="ECO:0000313" key="3">
    <source>
        <dbReference type="Proteomes" id="UP000018851"/>
    </source>
</evidence>
<dbReference type="PANTHER" id="PTHR34846">
    <property type="entry name" value="4-CARBOXYMUCONOLACTONE DECARBOXYLASE FAMILY PROTEIN (AFU_ORTHOLOGUE AFUA_6G11590)"/>
    <property type="match status" value="1"/>
</dbReference>
<proteinExistence type="predicted"/>
<dbReference type="EMBL" id="CP006644">
    <property type="protein sequence ID" value="AHE52004.1"/>
    <property type="molecule type" value="Genomic_DNA"/>
</dbReference>
<dbReference type="PANTHER" id="PTHR34846:SF10">
    <property type="entry name" value="CYTOPLASMIC PROTEIN"/>
    <property type="match status" value="1"/>
</dbReference>
<keyword evidence="3" id="KW-1185">Reference proteome</keyword>
<dbReference type="Pfam" id="PF02627">
    <property type="entry name" value="CMD"/>
    <property type="match status" value="1"/>
</dbReference>
<evidence type="ECO:0000313" key="2">
    <source>
        <dbReference type="EMBL" id="AHE52004.1"/>
    </source>
</evidence>
<dbReference type="GO" id="GO:0051920">
    <property type="term" value="F:peroxiredoxin activity"/>
    <property type="evidence" value="ECO:0007669"/>
    <property type="project" value="InterPro"/>
</dbReference>
<evidence type="ECO:0000259" key="1">
    <source>
        <dbReference type="Pfam" id="PF02627"/>
    </source>
</evidence>
<dbReference type="KEGG" id="ssan:NX02_01190"/>
<dbReference type="NCBIfam" id="TIGR00778">
    <property type="entry name" value="ahpD_dom"/>
    <property type="match status" value="1"/>
</dbReference>